<keyword evidence="3" id="KW-1185">Reference proteome</keyword>
<name>A0A6J8EC46_MYTCO</name>
<dbReference type="EMBL" id="CACVKT020008819">
    <property type="protein sequence ID" value="CAC5417867.1"/>
    <property type="molecule type" value="Genomic_DNA"/>
</dbReference>
<reference evidence="2 3" key="1">
    <citation type="submission" date="2020-06" db="EMBL/GenBank/DDBJ databases">
        <authorList>
            <person name="Li R."/>
            <person name="Bekaert M."/>
        </authorList>
    </citation>
    <scope>NUCLEOTIDE SEQUENCE [LARGE SCALE GENOMIC DNA]</scope>
    <source>
        <strain evidence="3">wild</strain>
    </source>
</reference>
<evidence type="ECO:0008006" key="4">
    <source>
        <dbReference type="Google" id="ProtNLM"/>
    </source>
</evidence>
<dbReference type="OrthoDB" id="6140767at2759"/>
<sequence length="239" mass="27669">MASSKPIPCLNTECDKHSQQFNWYCPSHLKPCCDECISTSHSKCTGIKSLARVVEETTIQKSKESLEKDINSLINLLAEMVNNKSRNIKTIEQQCEDIKKSVVEPRNEIDQHLDNLEKKFCQDTDTIWDKEKLKATDFITEIEEKKKNLEEMKDHLHTVIAYKSKLQSFLGVHQIEQEVHQCQQYAEGLENDERTREVDIKLKQNDEIEMIVSKLGPLESLGEVIVVKKENNLNKEKQI</sequence>
<feature type="coiled-coil region" evidence="1">
    <location>
        <begin position="63"/>
        <end position="101"/>
    </location>
</feature>
<dbReference type="AlphaFoldDB" id="A0A6J8EC46"/>
<organism evidence="2 3">
    <name type="scientific">Mytilus coruscus</name>
    <name type="common">Sea mussel</name>
    <dbReference type="NCBI Taxonomy" id="42192"/>
    <lineage>
        <taxon>Eukaryota</taxon>
        <taxon>Metazoa</taxon>
        <taxon>Spiralia</taxon>
        <taxon>Lophotrochozoa</taxon>
        <taxon>Mollusca</taxon>
        <taxon>Bivalvia</taxon>
        <taxon>Autobranchia</taxon>
        <taxon>Pteriomorphia</taxon>
        <taxon>Mytilida</taxon>
        <taxon>Mytiloidea</taxon>
        <taxon>Mytilidae</taxon>
        <taxon>Mytilinae</taxon>
        <taxon>Mytilus</taxon>
    </lineage>
</organism>
<evidence type="ECO:0000313" key="2">
    <source>
        <dbReference type="EMBL" id="CAC5417867.1"/>
    </source>
</evidence>
<keyword evidence="1" id="KW-0175">Coiled coil</keyword>
<feature type="coiled-coil region" evidence="1">
    <location>
        <begin position="135"/>
        <end position="192"/>
    </location>
</feature>
<evidence type="ECO:0000256" key="1">
    <source>
        <dbReference type="SAM" id="Coils"/>
    </source>
</evidence>
<dbReference type="Proteomes" id="UP000507470">
    <property type="component" value="Unassembled WGS sequence"/>
</dbReference>
<gene>
    <name evidence="2" type="ORF">MCOR_50344</name>
</gene>
<dbReference type="Gene3D" id="3.30.160.60">
    <property type="entry name" value="Classic Zinc Finger"/>
    <property type="match status" value="1"/>
</dbReference>
<accession>A0A6J8EC46</accession>
<protein>
    <recommendedName>
        <fullName evidence="4">B box-type domain-containing protein</fullName>
    </recommendedName>
</protein>
<evidence type="ECO:0000313" key="3">
    <source>
        <dbReference type="Proteomes" id="UP000507470"/>
    </source>
</evidence>
<proteinExistence type="predicted"/>